<evidence type="ECO:0000313" key="3">
    <source>
        <dbReference type="Proteomes" id="UP000013085"/>
    </source>
</evidence>
<comment type="caution">
    <text evidence="2">The sequence shown here is derived from an EMBL/GenBank/DDBJ whole genome shotgun (WGS) entry which is preliminary data.</text>
</comment>
<evidence type="ECO:0000313" key="1">
    <source>
        <dbReference type="EMBL" id="ENZ13810.1"/>
    </source>
</evidence>
<gene>
    <name evidence="2" type="ORF">HMPREF1090_00800</name>
    <name evidence="1" type="ORF">HMPREF1090_02705</name>
</gene>
<accession>A0A0E2HUL9</accession>
<dbReference type="EMBL" id="AGYR01000029">
    <property type="protein sequence ID" value="ENZ13810.1"/>
    <property type="molecule type" value="Genomic_DNA"/>
</dbReference>
<dbReference type="PATRIC" id="fig|999408.3.peg.2926"/>
<dbReference type="AlphaFoldDB" id="A0A0E2HUL9"/>
<proteinExistence type="predicted"/>
<reference evidence="2 3" key="1">
    <citation type="submission" date="2013-01" db="EMBL/GenBank/DDBJ databases">
        <title>The Genome Sequence of Clostridium clostridioforme 90A8.</title>
        <authorList>
            <consortium name="The Broad Institute Genome Sequencing Platform"/>
            <person name="Earl A."/>
            <person name="Ward D."/>
            <person name="Feldgarden M."/>
            <person name="Gevers D."/>
            <person name="Courvalin P."/>
            <person name="Lambert T."/>
            <person name="Walker B."/>
            <person name="Young S.K."/>
            <person name="Zeng Q."/>
            <person name="Gargeya S."/>
            <person name="Fitzgerald M."/>
            <person name="Haas B."/>
            <person name="Abouelleil A."/>
            <person name="Alvarado L."/>
            <person name="Arachchi H.M."/>
            <person name="Berlin A.M."/>
            <person name="Chapman S.B."/>
            <person name="Dewar J."/>
            <person name="Goldberg J."/>
            <person name="Griggs A."/>
            <person name="Gujja S."/>
            <person name="Hansen M."/>
            <person name="Howarth C."/>
            <person name="Imamovic A."/>
            <person name="Larimer J."/>
            <person name="McCowan C."/>
            <person name="Murphy C."/>
            <person name="Neiman D."/>
            <person name="Pearson M."/>
            <person name="Priest M."/>
            <person name="Roberts A."/>
            <person name="Saif S."/>
            <person name="Shea T."/>
            <person name="Sisk P."/>
            <person name="Sykes S."/>
            <person name="Wortman J."/>
            <person name="Nusbaum C."/>
            <person name="Birren B."/>
        </authorList>
    </citation>
    <scope>NUCLEOTIDE SEQUENCE [LARGE SCALE GENOMIC DNA]</scope>
    <source>
        <strain evidence="2 3">90A8</strain>
    </source>
</reference>
<protein>
    <submittedName>
        <fullName evidence="2">Uncharacterized protein</fullName>
    </submittedName>
</protein>
<dbReference type="RefSeq" id="WP_002594425.1">
    <property type="nucleotide sequence ID" value="NZ_KB850987.1"/>
</dbReference>
<dbReference type="HOGENOM" id="CLU_3023971_0_0_9"/>
<sequence>MFDISRRITALEFALDYTPGQDDNHSHSVLLEILDELRAKKMDPSGGNRERPMDK</sequence>
<dbReference type="Proteomes" id="UP000013085">
    <property type="component" value="Unassembled WGS sequence"/>
</dbReference>
<organism evidence="2 3">
    <name type="scientific">[Clostridium] clostridioforme 90A8</name>
    <dbReference type="NCBI Taxonomy" id="999408"/>
    <lineage>
        <taxon>Bacteria</taxon>
        <taxon>Bacillati</taxon>
        <taxon>Bacillota</taxon>
        <taxon>Clostridia</taxon>
        <taxon>Lachnospirales</taxon>
        <taxon>Lachnospiraceae</taxon>
        <taxon>Enterocloster</taxon>
    </lineage>
</organism>
<name>A0A0E2HUL9_9FIRM</name>
<dbReference type="EMBL" id="AGYR01000005">
    <property type="protein sequence ID" value="ENZ19413.1"/>
    <property type="molecule type" value="Genomic_DNA"/>
</dbReference>
<evidence type="ECO:0000313" key="2">
    <source>
        <dbReference type="EMBL" id="ENZ19413.1"/>
    </source>
</evidence>